<dbReference type="InterPro" id="IPR027417">
    <property type="entry name" value="P-loop_NTPase"/>
</dbReference>
<dbReference type="Gene3D" id="3.40.50.300">
    <property type="entry name" value="P-loop containing nucleotide triphosphate hydrolases"/>
    <property type="match status" value="2"/>
</dbReference>
<dbReference type="GO" id="GO:0016787">
    <property type="term" value="F:hydrolase activity"/>
    <property type="evidence" value="ECO:0007669"/>
    <property type="project" value="InterPro"/>
</dbReference>
<dbReference type="InterPro" id="IPR003604">
    <property type="entry name" value="Matrin/U1-like-C_Znf_C2H2"/>
</dbReference>
<dbReference type="InterPro" id="IPR014001">
    <property type="entry name" value="Helicase_ATP-bd"/>
</dbReference>
<dbReference type="Pfam" id="PF04851">
    <property type="entry name" value="ResIII"/>
    <property type="match status" value="1"/>
</dbReference>
<feature type="compositionally biased region" description="Basic and acidic residues" evidence="4">
    <location>
        <begin position="240"/>
        <end position="249"/>
    </location>
</feature>
<keyword evidence="8" id="KW-1185">Reference proteome</keyword>
<dbReference type="InterPro" id="IPR036236">
    <property type="entry name" value="Znf_C2H2_sf"/>
</dbReference>
<dbReference type="GO" id="GO:0005737">
    <property type="term" value="C:cytoplasm"/>
    <property type="evidence" value="ECO:0007669"/>
    <property type="project" value="TreeGrafter"/>
</dbReference>
<evidence type="ECO:0000259" key="6">
    <source>
        <dbReference type="PROSITE" id="PS51194"/>
    </source>
</evidence>
<dbReference type="SMART" id="SM00451">
    <property type="entry name" value="ZnF_U1"/>
    <property type="match status" value="8"/>
</dbReference>
<dbReference type="InterPro" id="IPR051363">
    <property type="entry name" value="RLR_Helicase"/>
</dbReference>
<dbReference type="Proteomes" id="UP000735302">
    <property type="component" value="Unassembled WGS sequence"/>
</dbReference>
<comment type="caution">
    <text evidence="7">The sequence shown here is derived from an EMBL/GenBank/DDBJ whole genome shotgun (WGS) entry which is preliminary data.</text>
</comment>
<feature type="compositionally biased region" description="Polar residues" evidence="4">
    <location>
        <begin position="849"/>
        <end position="869"/>
    </location>
</feature>
<dbReference type="GO" id="GO:0003677">
    <property type="term" value="F:DNA binding"/>
    <property type="evidence" value="ECO:0007669"/>
    <property type="project" value="InterPro"/>
</dbReference>
<dbReference type="EMBL" id="BLXT01004458">
    <property type="protein sequence ID" value="GFO12759.1"/>
    <property type="molecule type" value="Genomic_DNA"/>
</dbReference>
<feature type="domain" description="Helicase C-terminal" evidence="6">
    <location>
        <begin position="1442"/>
        <end position="1594"/>
    </location>
</feature>
<dbReference type="SUPFAM" id="SSF52540">
    <property type="entry name" value="P-loop containing nucleoside triphosphate hydrolases"/>
    <property type="match status" value="1"/>
</dbReference>
<dbReference type="SUPFAM" id="SSF57667">
    <property type="entry name" value="beta-beta-alpha zinc fingers"/>
    <property type="match status" value="7"/>
</dbReference>
<evidence type="ECO:0000259" key="5">
    <source>
        <dbReference type="PROSITE" id="PS51192"/>
    </source>
</evidence>
<dbReference type="GO" id="GO:0008270">
    <property type="term" value="F:zinc ion binding"/>
    <property type="evidence" value="ECO:0007669"/>
    <property type="project" value="UniProtKB-KW"/>
</dbReference>
<organism evidence="7 8">
    <name type="scientific">Plakobranchus ocellatus</name>
    <dbReference type="NCBI Taxonomy" id="259542"/>
    <lineage>
        <taxon>Eukaryota</taxon>
        <taxon>Metazoa</taxon>
        <taxon>Spiralia</taxon>
        <taxon>Lophotrochozoa</taxon>
        <taxon>Mollusca</taxon>
        <taxon>Gastropoda</taxon>
        <taxon>Heterobranchia</taxon>
        <taxon>Euthyneura</taxon>
        <taxon>Panpulmonata</taxon>
        <taxon>Sacoglossa</taxon>
        <taxon>Placobranchoidea</taxon>
        <taxon>Plakobranchidae</taxon>
        <taxon>Plakobranchus</taxon>
    </lineage>
</organism>
<sequence length="1594" mass="178897">MVFPNAPDENFQRVNSSESPSQAQGSNQNDLKTDSADAKSSNESIYFLQNGIGKCFICQVDLTSQQHANQHLSGQKHRKKLAAYQVGSHGGPVFPASSQSINRVVAQSGPVPNHYRNMFFPVQDTNSSSGARAENSVEGGRQGPDQKDYIMNGSKGFCFVCNISLTSLEHADSHLNGQKHKKKSASMERSSGGPAERGLIPKISASQQSSPQGVYMCALCEVPFSCLANAKEHFRSSKHIKNLDREKKSASTIEQYPQGNRHEQYDDDMTDLKKPYTSAGTTPERYCSPSVTSQNSNKVHEIQYPIASVPKSKTEQPLPQHVPEKDAPSCANNTLLKEESRAKDLNRSKSIELTIGNLSCNHTEKEVNSKKVFAVYETTNSKSLQSISSSEHSSITDNGQQTFLHQRDQHYSPRGAERVPLQQEQQPQSDVLPFYFDGSRGFCNVCNVELTSRQLTDQHVNGQKHKKRFAQWEHALQHKVAWQRLSSSSPIPTPDRTRTPTNDSFRHLGLRASPLTPCDSVGATQSEIDAPDETCSFNGIRGFCTVCNIELTSPQHYDQHRLGKPHSRNRQRYILSQQGVVYPLYCDTCKKPFTGQESAQQHFTSARHKIKEEVLGQEGREVERLDGGRMIMRESQIWYVCDICECLLNTRDQFRIHKESPRHKKNVEIKSAAAEGRAISPQGWKCLSPGLNAAALEGEKHLAGSAVNQNVSRSDVKEHENVLKMNRQHLVFKPHDATNSAPLPEGVSKDSSSSKISSVGSTFSRKGPLGQGMTVAESNSHPVQTNAAENSVKVVPRSAIPTERYSTDVQKSIKNAHFPTNSDTRGLTTVQAYQGGAQGLEQNQNVTGGIQDASANTSSGFSSLSQNERIGSDIARRPPLNRGKSNRSSATPFRGMSTMDKKDDDDSDEEAEEVDGAEEEDREVERANFNITESETALASDLERLKISEAQHTKVFAERSTKQGSRYYCSLCDQHMNAKESYKSHIAGIRHQHAEATRVCPPREYPPICDVFQKDFVEHTAFNLTKDKPRAYQVELLTKAMRQDTVIYLPTGTGKTLIAVMAIGLMLKENKTRPVLFLVDKVLLVLQQTKYICEQFEGKIFNRPNVKEEGMFVDRELNVMSICGGLFSRSSVPIWKHDIVVTTADFCINMLERGLVRWDDFSLVVLDEVHHCHKNHPYLRLFRNYHHLQQQPFSQCSAETSAQTSHQSRRHPKVLGLSASPASKQTVDQTYHMLKNLLANLGGAHIAMVEEEAAQLEKYQSNAKIHVICVPMSDKEKEFTFRLLEYSLKCYIRLARMCPELRDFRRPPCSYFAAAVQDDETSATAESLMMDMEPLEELKPLIFAVSCPIEFEQQPDKKALFEHLRIHLDKILYVINDVAVNSGDITEALLGELKPSEMIQMFEKEGLPCTEMYRYVQHFKEHGSKDMTMHTKLLETLNNSQLIDWSDKACKALVLVQRRQEAKQLADKLKMTSFVQDKQLKVAHLVGHGKGAQDGGQTVKKQKNVLDKQEKYPILVATAVMEEGIDFQTLQLVVSMNPPTTVRALVQIRGRARRKNSHFVILCKVPEEETKLRNLLDQEKHMQEAARRCLREDG</sequence>
<evidence type="ECO:0000256" key="3">
    <source>
        <dbReference type="ARBA" id="ARBA00022833"/>
    </source>
</evidence>
<proteinExistence type="predicted"/>
<dbReference type="Pfam" id="PF00271">
    <property type="entry name" value="Helicase_C"/>
    <property type="match status" value="1"/>
</dbReference>
<keyword evidence="2" id="KW-0863">Zinc-finger</keyword>
<reference evidence="7 8" key="1">
    <citation type="journal article" date="2021" name="Elife">
        <title>Chloroplast acquisition without the gene transfer in kleptoplastic sea slugs, Plakobranchus ocellatus.</title>
        <authorList>
            <person name="Maeda T."/>
            <person name="Takahashi S."/>
            <person name="Yoshida T."/>
            <person name="Shimamura S."/>
            <person name="Takaki Y."/>
            <person name="Nagai Y."/>
            <person name="Toyoda A."/>
            <person name="Suzuki Y."/>
            <person name="Arimoto A."/>
            <person name="Ishii H."/>
            <person name="Satoh N."/>
            <person name="Nishiyama T."/>
            <person name="Hasebe M."/>
            <person name="Maruyama T."/>
            <person name="Minagawa J."/>
            <person name="Obokata J."/>
            <person name="Shigenobu S."/>
        </authorList>
    </citation>
    <scope>NUCLEOTIDE SEQUENCE [LARGE SCALE GENOMIC DNA]</scope>
</reference>
<dbReference type="Gene3D" id="3.30.160.60">
    <property type="entry name" value="Classic Zinc Finger"/>
    <property type="match status" value="6"/>
</dbReference>
<evidence type="ECO:0000256" key="1">
    <source>
        <dbReference type="ARBA" id="ARBA00022723"/>
    </source>
</evidence>
<dbReference type="Pfam" id="PF12171">
    <property type="entry name" value="zf-C2H2_jaz"/>
    <property type="match status" value="1"/>
</dbReference>
<evidence type="ECO:0000313" key="7">
    <source>
        <dbReference type="EMBL" id="GFO12759.1"/>
    </source>
</evidence>
<evidence type="ECO:0000313" key="8">
    <source>
        <dbReference type="Proteomes" id="UP000735302"/>
    </source>
</evidence>
<feature type="compositionally biased region" description="Low complexity" evidence="4">
    <location>
        <begin position="749"/>
        <end position="761"/>
    </location>
</feature>
<dbReference type="PANTHER" id="PTHR14074">
    <property type="entry name" value="HELICASE WITH DEATH DOMAIN-RELATED"/>
    <property type="match status" value="1"/>
</dbReference>
<feature type="region of interest" description="Disordered" evidence="4">
    <location>
        <begin position="240"/>
        <end position="268"/>
    </location>
</feature>
<dbReference type="InterPro" id="IPR013087">
    <property type="entry name" value="Znf_C2H2_type"/>
</dbReference>
<dbReference type="PROSITE" id="PS51194">
    <property type="entry name" value="HELICASE_CTER"/>
    <property type="match status" value="1"/>
</dbReference>
<protein>
    <submittedName>
        <fullName evidence="7">Dicer-like protein 1</fullName>
    </submittedName>
</protein>
<dbReference type="PROSITE" id="PS00028">
    <property type="entry name" value="ZINC_FINGER_C2H2_1"/>
    <property type="match status" value="4"/>
</dbReference>
<dbReference type="SMART" id="SM00355">
    <property type="entry name" value="ZnF_C2H2"/>
    <property type="match status" value="8"/>
</dbReference>
<evidence type="ECO:0000256" key="2">
    <source>
        <dbReference type="ARBA" id="ARBA00022771"/>
    </source>
</evidence>
<dbReference type="SMART" id="SM00490">
    <property type="entry name" value="HELICc"/>
    <property type="match status" value="1"/>
</dbReference>
<dbReference type="Pfam" id="PF12874">
    <property type="entry name" value="zf-met"/>
    <property type="match status" value="6"/>
</dbReference>
<feature type="region of interest" description="Disordered" evidence="4">
    <location>
        <begin position="731"/>
        <end position="808"/>
    </location>
</feature>
<feature type="compositionally biased region" description="Polar residues" evidence="4">
    <location>
        <begin position="12"/>
        <end position="30"/>
    </location>
</feature>
<feature type="region of interest" description="Disordered" evidence="4">
    <location>
        <begin position="125"/>
        <end position="146"/>
    </location>
</feature>
<dbReference type="GO" id="GO:0005524">
    <property type="term" value="F:ATP binding"/>
    <property type="evidence" value="ECO:0007669"/>
    <property type="project" value="InterPro"/>
</dbReference>
<feature type="region of interest" description="Disordered" evidence="4">
    <location>
        <begin position="1"/>
        <end position="37"/>
    </location>
</feature>
<feature type="region of interest" description="Disordered" evidence="4">
    <location>
        <begin position="174"/>
        <end position="199"/>
    </location>
</feature>
<feature type="domain" description="Helicase ATP-binding" evidence="5">
    <location>
        <begin position="1036"/>
        <end position="1239"/>
    </location>
</feature>
<dbReference type="PANTHER" id="PTHR14074:SF16">
    <property type="entry name" value="ANTIVIRAL INNATE IMMUNE RESPONSE RECEPTOR RIG-I"/>
    <property type="match status" value="1"/>
</dbReference>
<feature type="compositionally biased region" description="Acidic residues" evidence="4">
    <location>
        <begin position="905"/>
        <end position="922"/>
    </location>
</feature>
<gene>
    <name evidence="7" type="ORF">PoB_003926400</name>
</gene>
<dbReference type="InterPro" id="IPR001650">
    <property type="entry name" value="Helicase_C-like"/>
</dbReference>
<keyword evidence="1" id="KW-0479">Metal-binding</keyword>
<name>A0AAV4B254_9GAST</name>
<dbReference type="InterPro" id="IPR022755">
    <property type="entry name" value="Znf_C2H2_jaz"/>
</dbReference>
<feature type="region of interest" description="Disordered" evidence="4">
    <location>
        <begin position="849"/>
        <end position="932"/>
    </location>
</feature>
<accession>A0AAV4B254</accession>
<dbReference type="InterPro" id="IPR006935">
    <property type="entry name" value="Helicase/UvrB_N"/>
</dbReference>
<keyword evidence="3" id="KW-0862">Zinc</keyword>
<feature type="compositionally biased region" description="Polar residues" evidence="4">
    <location>
        <begin position="776"/>
        <end position="789"/>
    </location>
</feature>
<dbReference type="SMART" id="SM00487">
    <property type="entry name" value="DEXDc"/>
    <property type="match status" value="1"/>
</dbReference>
<evidence type="ECO:0000256" key="4">
    <source>
        <dbReference type="SAM" id="MobiDB-lite"/>
    </source>
</evidence>
<dbReference type="PROSITE" id="PS51192">
    <property type="entry name" value="HELICASE_ATP_BIND_1"/>
    <property type="match status" value="1"/>
</dbReference>